<dbReference type="EMBL" id="JBHRZH010000011">
    <property type="protein sequence ID" value="MFC3761945.1"/>
    <property type="molecule type" value="Genomic_DNA"/>
</dbReference>
<dbReference type="Proteomes" id="UP001595699">
    <property type="component" value="Unassembled WGS sequence"/>
</dbReference>
<proteinExistence type="predicted"/>
<gene>
    <name evidence="2" type="ORF">ACFOUW_13975</name>
</gene>
<comment type="caution">
    <text evidence="2">The sequence shown here is derived from an EMBL/GenBank/DDBJ whole genome shotgun (WGS) entry which is preliminary data.</text>
</comment>
<dbReference type="InterPro" id="IPR036388">
    <property type="entry name" value="WH-like_DNA-bd_sf"/>
</dbReference>
<dbReference type="InterPro" id="IPR005561">
    <property type="entry name" value="ANTAR"/>
</dbReference>
<sequence length="238" mass="24338">MKRAVVTAAATACLSRLTGEDGGAGGLQAVEAAEVALVLGMTAAVVTLSSGTGPVVIWGENPMSASLVDLQLTLGEGPVIDAGAGTSIVLEPSLRDVPLTRWAAFTTEAETLGVRAVFAFPLRLGVISIGALMLHRDTVGPMTADQQGDGLVIADAITLTLMIDELNPSSPTSALGAGGLDPADVSAVVHQATGMISVQLDISVADALVRLRAHAFSSARPIRAIATDVVQRRLRFHA</sequence>
<dbReference type="SMART" id="SM01012">
    <property type="entry name" value="ANTAR"/>
    <property type="match status" value="1"/>
</dbReference>
<keyword evidence="3" id="KW-1185">Reference proteome</keyword>
<dbReference type="RefSeq" id="WP_205121351.1">
    <property type="nucleotide sequence ID" value="NZ_JAFBCM010000001.1"/>
</dbReference>
<accession>A0ABV7Y9E5</accession>
<protein>
    <submittedName>
        <fullName evidence="2">ANTAR domain-containing protein</fullName>
    </submittedName>
</protein>
<evidence type="ECO:0000259" key="1">
    <source>
        <dbReference type="SMART" id="SM01012"/>
    </source>
</evidence>
<dbReference type="SUPFAM" id="SSF55781">
    <property type="entry name" value="GAF domain-like"/>
    <property type="match status" value="1"/>
</dbReference>
<evidence type="ECO:0000313" key="3">
    <source>
        <dbReference type="Proteomes" id="UP001595699"/>
    </source>
</evidence>
<reference evidence="3" key="1">
    <citation type="journal article" date="2019" name="Int. J. Syst. Evol. Microbiol.">
        <title>The Global Catalogue of Microorganisms (GCM) 10K type strain sequencing project: providing services to taxonomists for standard genome sequencing and annotation.</title>
        <authorList>
            <consortium name="The Broad Institute Genomics Platform"/>
            <consortium name="The Broad Institute Genome Sequencing Center for Infectious Disease"/>
            <person name="Wu L."/>
            <person name="Ma J."/>
        </authorList>
    </citation>
    <scope>NUCLEOTIDE SEQUENCE [LARGE SCALE GENOMIC DNA]</scope>
    <source>
        <strain evidence="3">CGMCC 4.7241</strain>
    </source>
</reference>
<dbReference type="Gene3D" id="1.10.10.10">
    <property type="entry name" value="Winged helix-like DNA-binding domain superfamily/Winged helix DNA-binding domain"/>
    <property type="match status" value="1"/>
</dbReference>
<organism evidence="2 3">
    <name type="scientific">Tenggerimyces flavus</name>
    <dbReference type="NCBI Taxonomy" id="1708749"/>
    <lineage>
        <taxon>Bacteria</taxon>
        <taxon>Bacillati</taxon>
        <taxon>Actinomycetota</taxon>
        <taxon>Actinomycetes</taxon>
        <taxon>Propionibacteriales</taxon>
        <taxon>Nocardioidaceae</taxon>
        <taxon>Tenggerimyces</taxon>
    </lineage>
</organism>
<name>A0ABV7Y9E5_9ACTN</name>
<feature type="domain" description="ANTAR" evidence="1">
    <location>
        <begin position="167"/>
        <end position="230"/>
    </location>
</feature>
<evidence type="ECO:0000313" key="2">
    <source>
        <dbReference type="EMBL" id="MFC3761945.1"/>
    </source>
</evidence>